<dbReference type="KEGG" id="shal:SHALO_2009"/>
<keyword evidence="5" id="KW-1185">Reference proteome</keyword>
<evidence type="ECO:0000313" key="4">
    <source>
        <dbReference type="EMBL" id="AOO65780.1"/>
    </source>
</evidence>
<sequence length="199" mass="22439">MKKFIRLIMITISLLFLGCGSETSSAPVVKETYKDGDKVELKSVSGAKLTLLRKNGGFVIEDDEAKVVLIDIFGTFCVPCQEEAPSLMDFQLQNSDDVMLLGLNFFEEVSDEYVVENFAARYNAYYFITNSPKNKKLVETIVQDIQYKGTLQVPFKVLLKAGKYQNVTDVYGTNPENKFYIGKVDLDIIQKDIDKITAQ</sequence>
<dbReference type="Gene3D" id="3.40.30.10">
    <property type="entry name" value="Glutaredoxin"/>
    <property type="match status" value="1"/>
</dbReference>
<gene>
    <name evidence="4" type="ORF">SHALO_2009</name>
</gene>
<dbReference type="EMBL" id="CP017111">
    <property type="protein sequence ID" value="AOO65780.1"/>
    <property type="molecule type" value="Genomic_DNA"/>
</dbReference>
<evidence type="ECO:0000256" key="2">
    <source>
        <dbReference type="SAM" id="SignalP"/>
    </source>
</evidence>
<dbReference type="Proteomes" id="UP000094609">
    <property type="component" value="Chromosome"/>
</dbReference>
<keyword evidence="1" id="KW-0676">Redox-active center</keyword>
<dbReference type="InterPro" id="IPR013766">
    <property type="entry name" value="Thioredoxin_domain"/>
</dbReference>
<proteinExistence type="predicted"/>
<feature type="domain" description="Thioredoxin" evidence="3">
    <location>
        <begin position="20"/>
        <end position="198"/>
    </location>
</feature>
<feature type="chain" id="PRO_5009099483" evidence="2">
    <location>
        <begin position="27"/>
        <end position="199"/>
    </location>
</feature>
<organism evidence="4 5">
    <name type="scientific">Sulfurospirillum halorespirans DSM 13726</name>
    <dbReference type="NCBI Taxonomy" id="1193502"/>
    <lineage>
        <taxon>Bacteria</taxon>
        <taxon>Pseudomonadati</taxon>
        <taxon>Campylobacterota</taxon>
        <taxon>Epsilonproteobacteria</taxon>
        <taxon>Campylobacterales</taxon>
        <taxon>Sulfurospirillaceae</taxon>
        <taxon>Sulfurospirillum</taxon>
    </lineage>
</organism>
<reference evidence="5" key="1">
    <citation type="submission" date="2016-08" db="EMBL/GenBank/DDBJ databases">
        <title>Complete genome sequence of the organohalide-respiring Epsilonproteobacterium Sulfurospirillum halorespirans.</title>
        <authorList>
            <person name="Goris T."/>
            <person name="Zimmermann J."/>
            <person name="Schenz B."/>
            <person name="Lemos M."/>
            <person name="Hackermueller J."/>
            <person name="Diekert G."/>
        </authorList>
    </citation>
    <scope>NUCLEOTIDE SEQUENCE [LARGE SCALE GENOMIC DNA]</scope>
    <source>
        <strain>DSM 13726</strain>
        <strain evidence="5">PCE-M2</strain>
    </source>
</reference>
<keyword evidence="2" id="KW-0732">Signal</keyword>
<evidence type="ECO:0000259" key="3">
    <source>
        <dbReference type="PROSITE" id="PS51352"/>
    </source>
</evidence>
<feature type="signal peptide" evidence="2">
    <location>
        <begin position="1"/>
        <end position="26"/>
    </location>
</feature>
<dbReference type="STRING" id="1193502.SHALO_2009"/>
<dbReference type="PATRIC" id="fig|1193502.14.peg.2042"/>
<dbReference type="InterPro" id="IPR017937">
    <property type="entry name" value="Thioredoxin_CS"/>
</dbReference>
<dbReference type="InterPro" id="IPR036249">
    <property type="entry name" value="Thioredoxin-like_sf"/>
</dbReference>
<protein>
    <submittedName>
        <fullName evidence="4">Putative periplasmic thioredoxin</fullName>
    </submittedName>
</protein>
<dbReference type="RefSeq" id="WP_069478422.1">
    <property type="nucleotide sequence ID" value="NZ_CP017111.1"/>
</dbReference>
<dbReference type="PROSITE" id="PS51257">
    <property type="entry name" value="PROKAR_LIPOPROTEIN"/>
    <property type="match status" value="1"/>
</dbReference>
<accession>A0A1D7TLE2</accession>
<dbReference type="SUPFAM" id="SSF52833">
    <property type="entry name" value="Thioredoxin-like"/>
    <property type="match status" value="1"/>
</dbReference>
<name>A0A1D7TLE2_9BACT</name>
<evidence type="ECO:0000256" key="1">
    <source>
        <dbReference type="ARBA" id="ARBA00023284"/>
    </source>
</evidence>
<dbReference type="AlphaFoldDB" id="A0A1D7TLE2"/>
<dbReference type="PROSITE" id="PS00194">
    <property type="entry name" value="THIOREDOXIN_1"/>
    <property type="match status" value="1"/>
</dbReference>
<dbReference type="PROSITE" id="PS51352">
    <property type="entry name" value="THIOREDOXIN_2"/>
    <property type="match status" value="1"/>
</dbReference>
<evidence type="ECO:0000313" key="5">
    <source>
        <dbReference type="Proteomes" id="UP000094609"/>
    </source>
</evidence>